<feature type="signal peptide" evidence="1">
    <location>
        <begin position="1"/>
        <end position="17"/>
    </location>
</feature>
<dbReference type="EMBL" id="RQFU01000023">
    <property type="protein sequence ID" value="TGL17521.1"/>
    <property type="molecule type" value="Genomic_DNA"/>
</dbReference>
<evidence type="ECO:0000313" key="2">
    <source>
        <dbReference type="EMBL" id="TGL17521.1"/>
    </source>
</evidence>
<accession>A0ABY2M180</accession>
<proteinExistence type="predicted"/>
<evidence type="ECO:0000313" key="3">
    <source>
        <dbReference type="Proteomes" id="UP000298200"/>
    </source>
</evidence>
<name>A0ABY2M180_9LEPT</name>
<protein>
    <recommendedName>
        <fullName evidence="4">Lipoprotein</fullName>
    </recommendedName>
</protein>
<evidence type="ECO:0008006" key="4">
    <source>
        <dbReference type="Google" id="ProtNLM"/>
    </source>
</evidence>
<reference evidence="3" key="1">
    <citation type="journal article" date="2019" name="PLoS Negl. Trop. Dis.">
        <title>Revisiting the worldwide diversity of Leptospira species in the environment.</title>
        <authorList>
            <person name="Vincent A.T."/>
            <person name="Schiettekatte O."/>
            <person name="Bourhy P."/>
            <person name="Veyrier F.J."/>
            <person name="Picardeau M."/>
        </authorList>
    </citation>
    <scope>NUCLEOTIDE SEQUENCE [LARGE SCALE GENOMIC DNA]</scope>
    <source>
        <strain evidence="3">201800272</strain>
    </source>
</reference>
<dbReference type="RefSeq" id="WP_135637242.1">
    <property type="nucleotide sequence ID" value="NZ_RQFU01000023.1"/>
</dbReference>
<organism evidence="2 3">
    <name type="scientific">Leptospira yanagawae</name>
    <dbReference type="NCBI Taxonomy" id="293069"/>
    <lineage>
        <taxon>Bacteria</taxon>
        <taxon>Pseudomonadati</taxon>
        <taxon>Spirochaetota</taxon>
        <taxon>Spirochaetia</taxon>
        <taxon>Leptospirales</taxon>
        <taxon>Leptospiraceae</taxon>
        <taxon>Leptospira</taxon>
    </lineage>
</organism>
<evidence type="ECO:0000256" key="1">
    <source>
        <dbReference type="SAM" id="SignalP"/>
    </source>
</evidence>
<keyword evidence="3" id="KW-1185">Reference proteome</keyword>
<sequence>MNSIFYSFFLIVLFSSACKLNLNNPSDPYSRDFFLTNVMRSILSFDPCPNFQTWKKTYGTGTSKTTGSDLIILSNGDYLVSGVTRQYIISGSPVGVTNNFAGTNGTTLNTFLMRVSKDNGDILWVDYMGEAVAEKYYKPNLHKYSNGDISVAFIVTGASQPSPLNAKSGIGIPAVFVGRIREDGSRVWYTYFDSPSVGQTIVSALDPSNRLHVFVEILAASGHASFESGSLLLNTTLGGGSDTDTIHLAVNENGFMIFQTYLTSIGFDDVFGAKANANGLFVTGNATQSIDGTVAHPDPGLPVPFLFKLSETDGTVVWSRYLGIAAEGGYGDPNRILLKDDQIFYIGSARYTYGSAVEPTVAPDGAIKHFLFSKFNTNGDNLWTSFLGSSSESIVEFSESDPLYLSSSQLLFRTHASASTGRYTSTANLVTDKATGLYPIADVFLNPFTGEFNRFHYESNLTSPNQEKSEVMREVCTGKLVRLNYTKFSAANFPEATQISIENVSLP</sequence>
<dbReference type="Proteomes" id="UP000298200">
    <property type="component" value="Unassembled WGS sequence"/>
</dbReference>
<feature type="chain" id="PRO_5045109795" description="Lipoprotein" evidence="1">
    <location>
        <begin position="18"/>
        <end position="507"/>
    </location>
</feature>
<gene>
    <name evidence="2" type="ORF">EHQ46_16785</name>
</gene>
<comment type="caution">
    <text evidence="2">The sequence shown here is derived from an EMBL/GenBank/DDBJ whole genome shotgun (WGS) entry which is preliminary data.</text>
</comment>
<keyword evidence="1" id="KW-0732">Signal</keyword>